<dbReference type="EMBL" id="CABVLI010000042">
    <property type="protein sequence ID" value="VVT23190.1"/>
    <property type="molecule type" value="Genomic_DNA"/>
</dbReference>
<evidence type="ECO:0000313" key="2">
    <source>
        <dbReference type="Proteomes" id="UP000326857"/>
    </source>
</evidence>
<protein>
    <submittedName>
        <fullName evidence="1">Uncharacterized protein</fullName>
    </submittedName>
</protein>
<organism evidence="1 2">
    <name type="scientific">Sphingomonas aurantiaca</name>
    <dbReference type="NCBI Taxonomy" id="185949"/>
    <lineage>
        <taxon>Bacteria</taxon>
        <taxon>Pseudomonadati</taxon>
        <taxon>Pseudomonadota</taxon>
        <taxon>Alphaproteobacteria</taxon>
        <taxon>Sphingomonadales</taxon>
        <taxon>Sphingomonadaceae</taxon>
        <taxon>Sphingomonas</taxon>
    </lineage>
</organism>
<sequence>MSSITGSITMSARMGWALPAAARNPIIDEPPFMNIGGITVCGRTKRMMRRSVTHPSGNEGGTAYHSGVIDVVARVQSAFSALFCGPHVEPNRGARWFGRTRALQDDAYGLTANDACRPIICNS</sequence>
<evidence type="ECO:0000313" key="1">
    <source>
        <dbReference type="EMBL" id="VVT23190.1"/>
    </source>
</evidence>
<accession>A0A5E7ZVM9</accession>
<reference evidence="1 2" key="1">
    <citation type="submission" date="2019-09" db="EMBL/GenBank/DDBJ databases">
        <authorList>
            <person name="Dittami M. S."/>
        </authorList>
    </citation>
    <scope>NUCLEOTIDE SEQUENCE [LARGE SCALE GENOMIC DNA]</scope>
    <source>
        <strain evidence="1">SPHINGO391</strain>
    </source>
</reference>
<gene>
    <name evidence="1" type="ORF">SPHINGO391_470458</name>
</gene>
<name>A0A5E7ZVM9_9SPHN</name>
<proteinExistence type="predicted"/>
<dbReference type="AlphaFoldDB" id="A0A5E7ZVM9"/>
<dbReference type="Proteomes" id="UP000326857">
    <property type="component" value="Unassembled WGS sequence"/>
</dbReference>